<comment type="caution">
    <text evidence="1">The sequence shown here is derived from an EMBL/GenBank/DDBJ whole genome shotgun (WGS) entry which is preliminary data.</text>
</comment>
<proteinExistence type="predicted"/>
<reference evidence="1" key="1">
    <citation type="submission" date="2023-01" db="EMBL/GenBank/DDBJ databases">
        <title>Genome assembly of the deep-sea coral Lophelia pertusa.</title>
        <authorList>
            <person name="Herrera S."/>
            <person name="Cordes E."/>
        </authorList>
    </citation>
    <scope>NUCLEOTIDE SEQUENCE</scope>
    <source>
        <strain evidence="1">USNM1676648</strain>
        <tissue evidence="1">Polyp</tissue>
    </source>
</reference>
<evidence type="ECO:0000313" key="2">
    <source>
        <dbReference type="Proteomes" id="UP001163046"/>
    </source>
</evidence>
<organism evidence="1 2">
    <name type="scientific">Desmophyllum pertusum</name>
    <dbReference type="NCBI Taxonomy" id="174260"/>
    <lineage>
        <taxon>Eukaryota</taxon>
        <taxon>Metazoa</taxon>
        <taxon>Cnidaria</taxon>
        <taxon>Anthozoa</taxon>
        <taxon>Hexacorallia</taxon>
        <taxon>Scleractinia</taxon>
        <taxon>Caryophylliina</taxon>
        <taxon>Caryophylliidae</taxon>
        <taxon>Desmophyllum</taxon>
    </lineage>
</organism>
<keyword evidence="2" id="KW-1185">Reference proteome</keyword>
<dbReference type="AlphaFoldDB" id="A0A9X0CRZ2"/>
<name>A0A9X0CRZ2_9CNID</name>
<protein>
    <submittedName>
        <fullName evidence="1">Uncharacterized protein</fullName>
    </submittedName>
</protein>
<evidence type="ECO:0000313" key="1">
    <source>
        <dbReference type="EMBL" id="KAJ7371324.1"/>
    </source>
</evidence>
<accession>A0A9X0CRZ2</accession>
<sequence length="80" mass="9506">MWLSCSRRRNMMAHLKSEFNYKWEIAMRSENTTPEWREKQKQKTAASCFSGISIRDKLKQMTLVSNRSELNAVLLYDIAF</sequence>
<gene>
    <name evidence="1" type="ORF">OS493_026970</name>
</gene>
<dbReference type="EMBL" id="MU826849">
    <property type="protein sequence ID" value="KAJ7371324.1"/>
    <property type="molecule type" value="Genomic_DNA"/>
</dbReference>
<dbReference type="Proteomes" id="UP001163046">
    <property type="component" value="Unassembled WGS sequence"/>
</dbReference>